<gene>
    <name evidence="1" type="ORF">VM1G_12037</name>
</gene>
<protein>
    <submittedName>
        <fullName evidence="1">Uncharacterized protein</fullName>
    </submittedName>
</protein>
<sequence>MWEAIEAGYLPGILALPDAGEDPKISTSSQRRRQATKYLSIWLAGVEFQGLQVAPAKRCPSLILTTNVRCLAPPTTKAQWIQLACDYGQVEVLKLFLKLSVHGYENAILRRRAITTACHRGSLDIVQCLLEHGYSQYVSTEDYFDAQAQGYEAIAGL</sequence>
<dbReference type="Proteomes" id="UP000078559">
    <property type="component" value="Unassembled WGS sequence"/>
</dbReference>
<dbReference type="SMR" id="A0A194VJ25"/>
<dbReference type="EMBL" id="KN796116">
    <property type="protein sequence ID" value="KUI63997.1"/>
    <property type="molecule type" value="Genomic_DNA"/>
</dbReference>
<accession>A0A194VJ25</accession>
<name>A0A194VJ25_CYTMA</name>
<reference evidence="1" key="1">
    <citation type="submission" date="2014-12" db="EMBL/GenBank/DDBJ databases">
        <title>Genome Sequence of Valsa Canker Pathogens Uncovers a Specific Adaption of Colonization on Woody Bark.</title>
        <authorList>
            <person name="Yin Z."/>
            <person name="Liu H."/>
            <person name="Gao X."/>
            <person name="Li Z."/>
            <person name="Song N."/>
            <person name="Ke X."/>
            <person name="Dai Q."/>
            <person name="Wu Y."/>
            <person name="Sun Y."/>
            <person name="Xu J.-R."/>
            <person name="Kang Z.K."/>
            <person name="Wang L."/>
            <person name="Huang L."/>
        </authorList>
    </citation>
    <scope>NUCLEOTIDE SEQUENCE [LARGE SCALE GENOMIC DNA]</scope>
    <source>
        <strain evidence="1">03-8</strain>
    </source>
</reference>
<evidence type="ECO:0000313" key="2">
    <source>
        <dbReference type="Proteomes" id="UP000078559"/>
    </source>
</evidence>
<organism evidence="1 2">
    <name type="scientific">Cytospora mali</name>
    <name type="common">Apple Valsa canker fungus</name>
    <name type="synonym">Valsa mali</name>
    <dbReference type="NCBI Taxonomy" id="578113"/>
    <lineage>
        <taxon>Eukaryota</taxon>
        <taxon>Fungi</taxon>
        <taxon>Dikarya</taxon>
        <taxon>Ascomycota</taxon>
        <taxon>Pezizomycotina</taxon>
        <taxon>Sordariomycetes</taxon>
        <taxon>Sordariomycetidae</taxon>
        <taxon>Diaporthales</taxon>
        <taxon>Cytosporaceae</taxon>
        <taxon>Cytospora</taxon>
    </lineage>
</organism>
<keyword evidence="2" id="KW-1185">Reference proteome</keyword>
<proteinExistence type="predicted"/>
<dbReference type="InterPro" id="IPR036770">
    <property type="entry name" value="Ankyrin_rpt-contain_sf"/>
</dbReference>
<dbReference type="AlphaFoldDB" id="A0A194VJ25"/>
<dbReference type="SUPFAM" id="SSF48403">
    <property type="entry name" value="Ankyrin repeat"/>
    <property type="match status" value="1"/>
</dbReference>
<dbReference type="Gene3D" id="1.25.40.20">
    <property type="entry name" value="Ankyrin repeat-containing domain"/>
    <property type="match status" value="1"/>
</dbReference>
<evidence type="ECO:0000313" key="1">
    <source>
        <dbReference type="EMBL" id="KUI63997.1"/>
    </source>
</evidence>